<reference evidence="2" key="1">
    <citation type="submission" date="2021-02" db="EMBL/GenBank/DDBJ databases">
        <authorList>
            <person name="Nowell W R."/>
        </authorList>
    </citation>
    <scope>NUCLEOTIDE SEQUENCE</scope>
</reference>
<organism evidence="2 3">
    <name type="scientific">Adineta ricciae</name>
    <name type="common">Rotifer</name>
    <dbReference type="NCBI Taxonomy" id="249248"/>
    <lineage>
        <taxon>Eukaryota</taxon>
        <taxon>Metazoa</taxon>
        <taxon>Spiralia</taxon>
        <taxon>Gnathifera</taxon>
        <taxon>Rotifera</taxon>
        <taxon>Eurotatoria</taxon>
        <taxon>Bdelloidea</taxon>
        <taxon>Adinetida</taxon>
        <taxon>Adinetidae</taxon>
        <taxon>Adineta</taxon>
    </lineage>
</organism>
<proteinExistence type="predicted"/>
<keyword evidence="1" id="KW-0472">Membrane</keyword>
<comment type="caution">
    <text evidence="2">The sequence shown here is derived from an EMBL/GenBank/DDBJ whole genome shotgun (WGS) entry which is preliminary data.</text>
</comment>
<keyword evidence="1" id="KW-0812">Transmembrane</keyword>
<name>A0A815JNK7_ADIRI</name>
<evidence type="ECO:0000313" key="3">
    <source>
        <dbReference type="Proteomes" id="UP000663852"/>
    </source>
</evidence>
<dbReference type="EMBL" id="CAJNOJ010000298">
    <property type="protein sequence ID" value="CAF1380285.1"/>
    <property type="molecule type" value="Genomic_DNA"/>
</dbReference>
<dbReference type="Proteomes" id="UP000663852">
    <property type="component" value="Unassembled WGS sequence"/>
</dbReference>
<feature type="transmembrane region" description="Helical" evidence="1">
    <location>
        <begin position="54"/>
        <end position="75"/>
    </location>
</feature>
<accession>A0A815JNK7</accession>
<protein>
    <submittedName>
        <fullName evidence="2">Uncharacterized protein</fullName>
    </submittedName>
</protein>
<sequence length="96" mass="11183">MSIREILLIPSEAISKPFLHVTTETKISNSSALPENEKKCKPHSFIWRNRIRQWIFIVVVIFGILSLSFAIIRSWNYIERTSKLKQGQITLPTKED</sequence>
<evidence type="ECO:0000313" key="2">
    <source>
        <dbReference type="EMBL" id="CAF1380285.1"/>
    </source>
</evidence>
<dbReference type="AlphaFoldDB" id="A0A815JNK7"/>
<keyword evidence="1" id="KW-1133">Transmembrane helix</keyword>
<gene>
    <name evidence="2" type="ORF">EDS130_LOCUS34887</name>
</gene>
<evidence type="ECO:0000256" key="1">
    <source>
        <dbReference type="SAM" id="Phobius"/>
    </source>
</evidence>